<feature type="signal peptide" evidence="1">
    <location>
        <begin position="1"/>
        <end position="18"/>
    </location>
</feature>
<evidence type="ECO:0000313" key="3">
    <source>
        <dbReference type="EMBL" id="BCG47270.1"/>
    </source>
</evidence>
<sequence>MKRFLRSCILFLVVAALAACNASERQSTQAEKPGLVKATKAFVKEFGPAPTVEKGTAYAFVIYFPSAKEPGKVLPFPFFSFDEASLKKVALTKLIGGLGDLKSYQGEIAQPFPPGTRLLELQQAERTATAVFSKELAAAWSDQGVVNAVVLTLKQFEGVDRVVIRVEGAPGGVDKEAQKADHSAVLPLGPPRLLSVTGMKEKGAATVEEVDAFFDRPVQIKELRLSAADGSPFEGEIYHSVFDMAGVLKPKSPAKFSAGLPVKVRWNVTDKVGRNSSGETQMVLEVREH</sequence>
<feature type="domain" description="GerMN" evidence="2">
    <location>
        <begin position="87"/>
        <end position="175"/>
    </location>
</feature>
<reference evidence="3 4" key="1">
    <citation type="submission" date="2020-06" db="EMBL/GenBank/DDBJ databases">
        <title>Interaction of electrochemicaly active bacteria, Geobacter bremensis R4 on different carbon anode.</title>
        <authorList>
            <person name="Meng L."/>
            <person name="Yoshida N."/>
        </authorList>
    </citation>
    <scope>NUCLEOTIDE SEQUENCE [LARGE SCALE GENOMIC DNA]</scope>
    <source>
        <strain evidence="3 4">R4</strain>
    </source>
</reference>
<gene>
    <name evidence="3" type="ORF">GEOBRER4_n2099</name>
</gene>
<name>A0A6S6M1C6_9BACT</name>
<evidence type="ECO:0000313" key="4">
    <source>
        <dbReference type="Proteomes" id="UP000515472"/>
    </source>
</evidence>
<dbReference type="KEGG" id="gbn:GEOBRER4_20200"/>
<proteinExistence type="predicted"/>
<evidence type="ECO:0000259" key="2">
    <source>
        <dbReference type="SMART" id="SM00909"/>
    </source>
</evidence>
<protein>
    <recommendedName>
        <fullName evidence="2">GerMN domain-containing protein</fullName>
    </recommendedName>
</protein>
<dbReference type="EMBL" id="AP023213">
    <property type="protein sequence ID" value="BCG47270.1"/>
    <property type="molecule type" value="Genomic_DNA"/>
</dbReference>
<keyword evidence="4" id="KW-1185">Reference proteome</keyword>
<keyword evidence="1" id="KW-0732">Signal</keyword>
<dbReference type="PROSITE" id="PS51257">
    <property type="entry name" value="PROKAR_LIPOPROTEIN"/>
    <property type="match status" value="1"/>
</dbReference>
<dbReference type="RefSeq" id="WP_185242210.1">
    <property type="nucleotide sequence ID" value="NZ_AP023213.1"/>
</dbReference>
<organism evidence="3 4">
    <name type="scientific">Citrifermentans bremense</name>
    <dbReference type="NCBI Taxonomy" id="60035"/>
    <lineage>
        <taxon>Bacteria</taxon>
        <taxon>Pseudomonadati</taxon>
        <taxon>Thermodesulfobacteriota</taxon>
        <taxon>Desulfuromonadia</taxon>
        <taxon>Geobacterales</taxon>
        <taxon>Geobacteraceae</taxon>
        <taxon>Citrifermentans</taxon>
    </lineage>
</organism>
<accession>A0A6S6M1C6</accession>
<dbReference type="Pfam" id="PF10646">
    <property type="entry name" value="Germane"/>
    <property type="match status" value="1"/>
</dbReference>
<evidence type="ECO:0000256" key="1">
    <source>
        <dbReference type="SAM" id="SignalP"/>
    </source>
</evidence>
<dbReference type="InterPro" id="IPR019606">
    <property type="entry name" value="GerMN"/>
</dbReference>
<dbReference type="Proteomes" id="UP000515472">
    <property type="component" value="Chromosome"/>
</dbReference>
<dbReference type="AlphaFoldDB" id="A0A6S6M1C6"/>
<dbReference type="SMART" id="SM00909">
    <property type="entry name" value="Germane"/>
    <property type="match status" value="1"/>
</dbReference>
<feature type="chain" id="PRO_5027857473" description="GerMN domain-containing protein" evidence="1">
    <location>
        <begin position="19"/>
        <end position="289"/>
    </location>
</feature>